<keyword evidence="2" id="KW-1185">Reference proteome</keyword>
<gene>
    <name evidence="1" type="ORF">R3P38DRAFT_3198538</name>
</gene>
<reference evidence="1 2" key="1">
    <citation type="journal article" date="2024" name="J Genomics">
        <title>Draft genome sequencing and assembly of Favolaschia claudopus CIRM-BRFM 2984 isolated from oak limbs.</title>
        <authorList>
            <person name="Navarro D."/>
            <person name="Drula E."/>
            <person name="Chaduli D."/>
            <person name="Cazenave R."/>
            <person name="Ahrendt S."/>
            <person name="Wang J."/>
            <person name="Lipzen A."/>
            <person name="Daum C."/>
            <person name="Barry K."/>
            <person name="Grigoriev I.V."/>
            <person name="Favel A."/>
            <person name="Rosso M.N."/>
            <person name="Martin F."/>
        </authorList>
    </citation>
    <scope>NUCLEOTIDE SEQUENCE [LARGE SCALE GENOMIC DNA]</scope>
    <source>
        <strain evidence="1 2">CIRM-BRFM 2984</strain>
    </source>
</reference>
<protein>
    <submittedName>
        <fullName evidence="1">Uncharacterized protein</fullName>
    </submittedName>
</protein>
<dbReference type="Proteomes" id="UP001362999">
    <property type="component" value="Unassembled WGS sequence"/>
</dbReference>
<dbReference type="AlphaFoldDB" id="A0AAW0B530"/>
<evidence type="ECO:0000313" key="1">
    <source>
        <dbReference type="EMBL" id="KAK7019999.1"/>
    </source>
</evidence>
<evidence type="ECO:0000313" key="2">
    <source>
        <dbReference type="Proteomes" id="UP001362999"/>
    </source>
</evidence>
<name>A0AAW0B530_9AGAR</name>
<sequence>MTGLMKNGGEGGPCGFHWGWADDGHRVEDSASWRIAGRSRTSSLHDFSHSGGMRAAVVVHRHGVLFVRTHHGRLAIHHVDAATDESDSSAASPAIDANTHIPHLEVSLCWRAGSHLLERPPPLRPRPRPRTFPGIPSLLRARRRVIARGDSSHIQLKLYLGSMWAAAGVSVWTACFPSIAPPRTAPAFRLFARDGASLQEEIPRIQLKLHVGWRQLASAHAHGQLALRRSASSAFHVPNHPTQEIVWRSPPPSILSSIASVAGLVLIHATSADPIVPAYASTVSFAVAPHVFLLYQAVHHLALHTLSTSNILATTPTKTF</sequence>
<accession>A0AAW0B530</accession>
<comment type="caution">
    <text evidence="1">The sequence shown here is derived from an EMBL/GenBank/DDBJ whole genome shotgun (WGS) entry which is preliminary data.</text>
</comment>
<dbReference type="EMBL" id="JAWWNJ010000042">
    <property type="protein sequence ID" value="KAK7019999.1"/>
    <property type="molecule type" value="Genomic_DNA"/>
</dbReference>
<proteinExistence type="predicted"/>
<organism evidence="1 2">
    <name type="scientific">Favolaschia claudopus</name>
    <dbReference type="NCBI Taxonomy" id="2862362"/>
    <lineage>
        <taxon>Eukaryota</taxon>
        <taxon>Fungi</taxon>
        <taxon>Dikarya</taxon>
        <taxon>Basidiomycota</taxon>
        <taxon>Agaricomycotina</taxon>
        <taxon>Agaricomycetes</taxon>
        <taxon>Agaricomycetidae</taxon>
        <taxon>Agaricales</taxon>
        <taxon>Marasmiineae</taxon>
        <taxon>Mycenaceae</taxon>
        <taxon>Favolaschia</taxon>
    </lineage>
</organism>